<evidence type="ECO:0000313" key="1">
    <source>
        <dbReference type="EMBL" id="MDC7787991.1"/>
    </source>
</evidence>
<proteinExistence type="predicted"/>
<dbReference type="RefSeq" id="WP_272778827.1">
    <property type="nucleotide sequence ID" value="NZ_JAQQLI010000035.1"/>
</dbReference>
<comment type="caution">
    <text evidence="1">The sequence shown here is derived from an EMBL/GenBank/DDBJ whole genome shotgun (WGS) entry which is preliminary data.</text>
</comment>
<dbReference type="EMBL" id="JAQQLI010000035">
    <property type="protein sequence ID" value="MDC7787991.1"/>
    <property type="molecule type" value="Genomic_DNA"/>
</dbReference>
<sequence>MSVDDEVTVRVLEALPTTRREKGLSLHGVQKDAGVFAPVTVYNELQALKRKGCVEAERGRVRGRDGDLWRRT</sequence>
<keyword evidence="2" id="KW-1185">Reference proteome</keyword>
<name>A0ABT5JEE3_RHOTP</name>
<protein>
    <submittedName>
        <fullName evidence="1">Uncharacterized protein</fullName>
    </submittedName>
</protein>
<reference evidence="1" key="2">
    <citation type="submission" date="2023-02" db="EMBL/GenBank/DDBJ databases">
        <authorList>
            <person name="Rayyan A."/>
            <person name="Meyer T."/>
            <person name="Kyndt J.A."/>
        </authorList>
    </citation>
    <scope>NUCLEOTIDE SEQUENCE</scope>
    <source>
        <strain evidence="1">DSM 9987</strain>
    </source>
</reference>
<dbReference type="Proteomes" id="UP001165652">
    <property type="component" value="Unassembled WGS sequence"/>
</dbReference>
<accession>A0ABT5JEE3</accession>
<organism evidence="1 2">
    <name type="scientific">Rhodoplanes tepidamans</name>
    <name type="common">Rhodoplanes cryptolactis</name>
    <dbReference type="NCBI Taxonomy" id="200616"/>
    <lineage>
        <taxon>Bacteria</taxon>
        <taxon>Pseudomonadati</taxon>
        <taxon>Pseudomonadota</taxon>
        <taxon>Alphaproteobacteria</taxon>
        <taxon>Hyphomicrobiales</taxon>
        <taxon>Nitrobacteraceae</taxon>
        <taxon>Rhodoplanes</taxon>
    </lineage>
</organism>
<reference evidence="1" key="1">
    <citation type="journal article" date="2023" name="Microbiol Resour">
        <title>Genome Sequences of Rhodoplanes serenus and Two Thermotolerant Strains, Rhodoplanes tepidamans and 'Rhodoplanes cryptolactis,' Further Refine the Genus.</title>
        <authorList>
            <person name="Rayyan A.A."/>
            <person name="Kyndt J.A."/>
        </authorList>
    </citation>
    <scope>NUCLEOTIDE SEQUENCE</scope>
    <source>
        <strain evidence="1">DSM 9987</strain>
    </source>
</reference>
<gene>
    <name evidence="1" type="ORF">PQJ73_20065</name>
</gene>
<evidence type="ECO:0000313" key="2">
    <source>
        <dbReference type="Proteomes" id="UP001165652"/>
    </source>
</evidence>